<keyword evidence="3" id="KW-1185">Reference proteome</keyword>
<dbReference type="InterPro" id="IPR036291">
    <property type="entry name" value="NAD(P)-bd_dom_sf"/>
</dbReference>
<dbReference type="InterPro" id="IPR016040">
    <property type="entry name" value="NAD(P)-bd_dom"/>
</dbReference>
<dbReference type="Proteomes" id="UP001057702">
    <property type="component" value="Unassembled WGS sequence"/>
</dbReference>
<dbReference type="PANTHER" id="PTHR43162:SF1">
    <property type="entry name" value="PRESTALK A DIFFERENTIATION PROTEIN A"/>
    <property type="match status" value="1"/>
</dbReference>
<reference evidence="2" key="1">
    <citation type="submission" date="2022-06" db="EMBL/GenBank/DDBJ databases">
        <title>Draft genome sequence of Streptomyces sp. RB6PN25 isolated from peat swamp forest in Thailand.</title>
        <authorList>
            <person name="Duangmal K."/>
            <person name="Klaysubun C."/>
        </authorList>
    </citation>
    <scope>NUCLEOTIDE SEQUENCE</scope>
    <source>
        <strain evidence="2">RB6PN25</strain>
    </source>
</reference>
<comment type="caution">
    <text evidence="2">The sequence shown here is derived from an EMBL/GenBank/DDBJ whole genome shotgun (WGS) entry which is preliminary data.</text>
</comment>
<dbReference type="InterPro" id="IPR051604">
    <property type="entry name" value="Ergot_Alk_Oxidoreductase"/>
</dbReference>
<accession>A0ABT1Q3X2</accession>
<dbReference type="RefSeq" id="WP_255923688.1">
    <property type="nucleotide sequence ID" value="NZ_JANFNG010000038.1"/>
</dbReference>
<sequence length="286" mass="30191">MIVVTGATGNVGRALVDQLLAEAAPVRALSRHPERAGLPAQAETVRARFGEGEPLEPLLDGADALFLNPAAASGDAAAGLIDAAAKSGVRRIVLLSSASITDTPDDEQHFISRMHLGIERAIRDSGLEWTFVRGGMFATNTLQWAEQIRHGDVVRGPYADAVAAPVHEKDLAAVAAAALLDRVGAHDGAVYVVTGPEGLTTAEQVAAVGRAVGRDLRYEELPRDAALQAMSERQGIPREVAESLLDYFAATVGRPAHISHDVERVVGRTALTYTQWAADHAADFTA</sequence>
<proteinExistence type="predicted"/>
<feature type="domain" description="NAD(P)-binding" evidence="1">
    <location>
        <begin position="6"/>
        <end position="181"/>
    </location>
</feature>
<dbReference type="EMBL" id="JANFNG010000038">
    <property type="protein sequence ID" value="MCQ4084621.1"/>
    <property type="molecule type" value="Genomic_DNA"/>
</dbReference>
<dbReference type="Pfam" id="PF13460">
    <property type="entry name" value="NAD_binding_10"/>
    <property type="match status" value="1"/>
</dbReference>
<evidence type="ECO:0000259" key="1">
    <source>
        <dbReference type="Pfam" id="PF13460"/>
    </source>
</evidence>
<organism evidence="2 3">
    <name type="scientific">Streptomyces humicola</name>
    <dbReference type="NCBI Taxonomy" id="2953240"/>
    <lineage>
        <taxon>Bacteria</taxon>
        <taxon>Bacillati</taxon>
        <taxon>Actinomycetota</taxon>
        <taxon>Actinomycetes</taxon>
        <taxon>Kitasatosporales</taxon>
        <taxon>Streptomycetaceae</taxon>
        <taxon>Streptomyces</taxon>
    </lineage>
</organism>
<evidence type="ECO:0000313" key="3">
    <source>
        <dbReference type="Proteomes" id="UP001057702"/>
    </source>
</evidence>
<dbReference type="SUPFAM" id="SSF51735">
    <property type="entry name" value="NAD(P)-binding Rossmann-fold domains"/>
    <property type="match status" value="1"/>
</dbReference>
<dbReference type="PANTHER" id="PTHR43162">
    <property type="match status" value="1"/>
</dbReference>
<evidence type="ECO:0000313" key="2">
    <source>
        <dbReference type="EMBL" id="MCQ4084621.1"/>
    </source>
</evidence>
<dbReference type="Gene3D" id="3.90.25.10">
    <property type="entry name" value="UDP-galactose 4-epimerase, domain 1"/>
    <property type="match status" value="1"/>
</dbReference>
<name>A0ABT1Q3X2_9ACTN</name>
<protein>
    <submittedName>
        <fullName evidence="2">NAD(P)H-binding protein</fullName>
    </submittedName>
</protein>
<gene>
    <name evidence="2" type="ORF">NGB36_29610</name>
</gene>
<dbReference type="Gene3D" id="3.40.50.720">
    <property type="entry name" value="NAD(P)-binding Rossmann-like Domain"/>
    <property type="match status" value="1"/>
</dbReference>